<dbReference type="NCBIfam" id="TIGR00260">
    <property type="entry name" value="thrC"/>
    <property type="match status" value="1"/>
</dbReference>
<name>A0A9Q6LIR7_PISSA</name>
<dbReference type="SUPFAM" id="SSF53686">
    <property type="entry name" value="Tryptophan synthase beta subunit-like PLP-dependent enzymes"/>
    <property type="match status" value="1"/>
</dbReference>
<evidence type="ECO:0000313" key="10">
    <source>
        <dbReference type="Proteomes" id="UP000422232"/>
    </source>
</evidence>
<comment type="cofactor">
    <cofactor evidence="1 6">
        <name>pyridoxal 5'-phosphate</name>
        <dbReference type="ChEBI" id="CHEBI:597326"/>
    </cofactor>
</comment>
<dbReference type="Pfam" id="PF14821">
    <property type="entry name" value="Thr_synth_N"/>
    <property type="match status" value="1"/>
</dbReference>
<dbReference type="GO" id="GO:0004795">
    <property type="term" value="F:threonine synthase activity"/>
    <property type="evidence" value="ECO:0007669"/>
    <property type="project" value="UniProtKB-UniRule"/>
</dbReference>
<dbReference type="GO" id="GO:0009088">
    <property type="term" value="P:threonine biosynthetic process"/>
    <property type="evidence" value="ECO:0007669"/>
    <property type="project" value="UniProtKB-UniRule"/>
</dbReference>
<dbReference type="Pfam" id="PF00291">
    <property type="entry name" value="PALP"/>
    <property type="match status" value="1"/>
</dbReference>
<proteinExistence type="inferred from homology"/>
<dbReference type="AlphaFoldDB" id="A0A9Q6LIR7"/>
<gene>
    <name evidence="9" type="primary">thrC</name>
    <name evidence="9" type="ORF">Psal009_01443</name>
</gene>
<keyword evidence="4 9" id="KW-0456">Lyase</keyword>
<feature type="domain" description="Threonine synthase N-terminal" evidence="8">
    <location>
        <begin position="2"/>
        <end position="76"/>
    </location>
</feature>
<dbReference type="InterPro" id="IPR051166">
    <property type="entry name" value="Threonine_Synthase"/>
</dbReference>
<evidence type="ECO:0000259" key="8">
    <source>
        <dbReference type="Pfam" id="PF14821"/>
    </source>
</evidence>
<dbReference type="InterPro" id="IPR037158">
    <property type="entry name" value="Thr_synth_N_sf"/>
</dbReference>
<evidence type="ECO:0000313" key="9">
    <source>
        <dbReference type="EMBL" id="QGO05552.1"/>
    </source>
</evidence>
<evidence type="ECO:0000256" key="2">
    <source>
        <dbReference type="ARBA" id="ARBA00005517"/>
    </source>
</evidence>
<organism evidence="9 10">
    <name type="scientific">Piscirickettsia salmonis</name>
    <dbReference type="NCBI Taxonomy" id="1238"/>
    <lineage>
        <taxon>Bacteria</taxon>
        <taxon>Pseudomonadati</taxon>
        <taxon>Pseudomonadota</taxon>
        <taxon>Gammaproteobacteria</taxon>
        <taxon>Thiotrichales</taxon>
        <taxon>Piscirickettsiaceae</taxon>
        <taxon>Piscirickettsia</taxon>
    </lineage>
</organism>
<accession>A0A9Q6LIR7</accession>
<evidence type="ECO:0000259" key="7">
    <source>
        <dbReference type="Pfam" id="PF00291"/>
    </source>
</evidence>
<dbReference type="Gene3D" id="3.90.1380.10">
    <property type="entry name" value="Threonine synthase, N-terminal domain"/>
    <property type="match status" value="1"/>
</dbReference>
<evidence type="ECO:0000256" key="1">
    <source>
        <dbReference type="ARBA" id="ARBA00001933"/>
    </source>
</evidence>
<evidence type="ECO:0000256" key="5">
    <source>
        <dbReference type="NCBIfam" id="TIGR00260"/>
    </source>
</evidence>
<evidence type="ECO:0000256" key="6">
    <source>
        <dbReference type="PIRSR" id="PIRSR604450-51"/>
    </source>
</evidence>
<keyword evidence="3 6" id="KW-0663">Pyridoxal phosphate</keyword>
<evidence type="ECO:0000256" key="3">
    <source>
        <dbReference type="ARBA" id="ARBA00022898"/>
    </source>
</evidence>
<reference evidence="9 10" key="1">
    <citation type="submission" date="2019-04" db="EMBL/GenBank/DDBJ databases">
        <title>Complete genome sequencing of Piscirickettsia salmonis strain Psal-009.</title>
        <authorList>
            <person name="Schober I."/>
            <person name="Bunk B."/>
            <person name="Sproer C."/>
            <person name="Carril G.P."/>
            <person name="Riedel T."/>
            <person name="Flores-Herrera P.A."/>
            <person name="Nourdin-Galindo G."/>
            <person name="Marshall S.H."/>
            <person name="Overmann J."/>
        </authorList>
    </citation>
    <scope>NUCLEOTIDE SEQUENCE [LARGE SCALE GENOMIC DNA]</scope>
    <source>
        <strain evidence="9 10">Psal-009</strain>
    </source>
</reference>
<dbReference type="InterPro" id="IPR029144">
    <property type="entry name" value="Thr_synth_N"/>
</dbReference>
<protein>
    <recommendedName>
        <fullName evidence="5">Threonine synthase</fullName>
        <ecNumber evidence="5">4.2.3.1</ecNumber>
    </recommendedName>
</protein>
<dbReference type="GeneID" id="66740625"/>
<dbReference type="Proteomes" id="UP000422232">
    <property type="component" value="Chromosome"/>
</dbReference>
<feature type="domain" description="Tryptophan synthase beta chain-like PALP" evidence="7">
    <location>
        <begin position="93"/>
        <end position="361"/>
    </location>
</feature>
<dbReference type="PANTHER" id="PTHR42690:SF1">
    <property type="entry name" value="THREONINE SYNTHASE-LIKE 2"/>
    <property type="match status" value="1"/>
</dbReference>
<dbReference type="EC" id="4.2.3.1" evidence="5"/>
<feature type="modified residue" description="N6-(pyridoxal phosphate)lysine" evidence="6">
    <location>
        <position position="104"/>
    </location>
</feature>
<dbReference type="InterPro" id="IPR004450">
    <property type="entry name" value="Thr_synthase-like"/>
</dbReference>
<evidence type="ECO:0000256" key="4">
    <source>
        <dbReference type="ARBA" id="ARBA00023239"/>
    </source>
</evidence>
<dbReference type="Gene3D" id="3.40.50.1100">
    <property type="match status" value="2"/>
</dbReference>
<dbReference type="InterPro" id="IPR001926">
    <property type="entry name" value="TrpB-like_PALP"/>
</dbReference>
<keyword evidence="10" id="KW-1185">Reference proteome</keyword>
<sequence>MHYYSTRNTNIKVGLDYALTTGLATDGGLYVPAYFPVIDWKCLIGKSYHDIAVSLLSPFFKGSQLASELALICDEALNFQISLTVLSKNIQLLELFHGPTLSFKDIGARFLAASLNRLLVEKQQQHLILVATSGDTGSAVAAALHKQPQLKVAILFPEGKISARQQAQICCWGDNIQAIAVQGSFDDCQHLVKTAYENAEQFPLALSTSNSINIGRLLPQMTYYAYASVRYYQLHHKKMRVIVPSGNLGNVTAAFWAQQCGLPIEEIAIALNANRVVLDYVGSGEFKPRVSIATLANAMDVGKPSNFERLSYLLDYQAFKSIAVVSIHDKEINRTIKQSFNDHQKLICPHTAVGVAMAKQLGGDWLVTATADPAKFECVLEPLLKIEVSVPKRLEDLLVREQSYIKIKPDLQALLQVVK</sequence>
<dbReference type="PANTHER" id="PTHR42690">
    <property type="entry name" value="THREONINE SYNTHASE FAMILY MEMBER"/>
    <property type="match status" value="1"/>
</dbReference>
<dbReference type="RefSeq" id="WP_016211278.1">
    <property type="nucleotide sequence ID" value="NZ_CP012413.1"/>
</dbReference>
<comment type="similarity">
    <text evidence="2">Belongs to the threonine synthase family.</text>
</comment>
<dbReference type="InterPro" id="IPR036052">
    <property type="entry name" value="TrpB-like_PALP_sf"/>
</dbReference>
<dbReference type="EMBL" id="CP038908">
    <property type="protein sequence ID" value="QGO05552.1"/>
    <property type="molecule type" value="Genomic_DNA"/>
</dbReference>